<evidence type="ECO:0000256" key="4">
    <source>
        <dbReference type="ARBA" id="ARBA00022692"/>
    </source>
</evidence>
<dbReference type="OMA" id="QFMIIES"/>
<dbReference type="AlphaFoldDB" id="A0A0K9Q5I4"/>
<dbReference type="OrthoDB" id="2019556at2759"/>
<evidence type="ECO:0000256" key="6">
    <source>
        <dbReference type="ARBA" id="ARBA00022989"/>
    </source>
</evidence>
<keyword evidence="6 10" id="KW-1133">Transmembrane helix</keyword>
<evidence type="ECO:0000256" key="3">
    <source>
        <dbReference type="ARBA" id="ARBA00022448"/>
    </source>
</evidence>
<dbReference type="EMBL" id="LFYR01000113">
    <property type="protein sequence ID" value="KMZ75772.1"/>
    <property type="molecule type" value="Genomic_DNA"/>
</dbReference>
<organism evidence="11 12">
    <name type="scientific">Zostera marina</name>
    <name type="common">Eelgrass</name>
    <dbReference type="NCBI Taxonomy" id="29655"/>
    <lineage>
        <taxon>Eukaryota</taxon>
        <taxon>Viridiplantae</taxon>
        <taxon>Streptophyta</taxon>
        <taxon>Embryophyta</taxon>
        <taxon>Tracheophyta</taxon>
        <taxon>Spermatophyta</taxon>
        <taxon>Magnoliopsida</taxon>
        <taxon>Liliopsida</taxon>
        <taxon>Zosteraceae</taxon>
        <taxon>Zostera</taxon>
    </lineage>
</organism>
<evidence type="ECO:0000256" key="2">
    <source>
        <dbReference type="ARBA" id="ARBA00006375"/>
    </source>
</evidence>
<gene>
    <name evidence="11" type="ORF">ZOSMA_10G00400</name>
</gene>
<dbReference type="STRING" id="29655.A0A0K9Q5I4"/>
<feature type="transmembrane region" description="Helical" evidence="10">
    <location>
        <begin position="132"/>
        <end position="156"/>
    </location>
</feature>
<accession>A0A0K9Q5I4</accession>
<dbReference type="InterPro" id="IPR023395">
    <property type="entry name" value="MCP_dom_sf"/>
</dbReference>
<dbReference type="GO" id="GO:0055085">
    <property type="term" value="P:transmembrane transport"/>
    <property type="evidence" value="ECO:0000318"/>
    <property type="project" value="GO_Central"/>
</dbReference>
<comment type="caution">
    <text evidence="11">The sequence shown here is derived from an EMBL/GenBank/DDBJ whole genome shotgun (WGS) entry which is preliminary data.</text>
</comment>
<dbReference type="Proteomes" id="UP000036987">
    <property type="component" value="Unassembled WGS sequence"/>
</dbReference>
<feature type="repeat" description="Solcar" evidence="8">
    <location>
        <begin position="2"/>
        <end position="114"/>
    </location>
</feature>
<comment type="subcellular location">
    <subcellularLocation>
        <location evidence="1">Membrane</location>
        <topology evidence="1">Multi-pass membrane protein</topology>
    </subcellularLocation>
</comment>
<dbReference type="GO" id="GO:0022857">
    <property type="term" value="F:transmembrane transporter activity"/>
    <property type="evidence" value="ECO:0000318"/>
    <property type="project" value="GO_Central"/>
</dbReference>
<keyword evidence="4 8" id="KW-0812">Transmembrane</keyword>
<dbReference type="GO" id="GO:0016020">
    <property type="term" value="C:membrane"/>
    <property type="evidence" value="ECO:0007669"/>
    <property type="project" value="UniProtKB-SubCell"/>
</dbReference>
<dbReference type="Gene3D" id="1.50.40.10">
    <property type="entry name" value="Mitochondrial carrier domain"/>
    <property type="match status" value="1"/>
</dbReference>
<evidence type="ECO:0000256" key="1">
    <source>
        <dbReference type="ARBA" id="ARBA00004141"/>
    </source>
</evidence>
<dbReference type="GO" id="GO:0006862">
    <property type="term" value="P:nucleotide transport"/>
    <property type="evidence" value="ECO:0007669"/>
    <property type="project" value="InterPro"/>
</dbReference>
<dbReference type="InterPro" id="IPR044712">
    <property type="entry name" value="SLC25A32-like"/>
</dbReference>
<feature type="repeat" description="Solcar" evidence="8">
    <location>
        <begin position="270"/>
        <end position="361"/>
    </location>
</feature>
<evidence type="ECO:0000256" key="9">
    <source>
        <dbReference type="RuleBase" id="RU000488"/>
    </source>
</evidence>
<sequence>MSNAVANGLAGAGGGIIAQILTYPLQTVNTRQQTERIDVKTAKKKEIRGSSGDRGEERSILERGTQSRGTLLQVLQVIRTEGWGGLYSGLKPSLFGTATSQGIYYYFYQIFKNRAEYIAASRKRKGKGDGTVGMFSWLLVAAVAGCLNVLCTNPIWVLVTRMQTQTQAERKIMERKRQTILMEASENFAADLTPFEEKLAKHDALKPIPYGTIRAATEVYSESGIFGFWKGIVPTLMMVCNPSIQFMIYETSLKRLKSKRTADRRGVKNVSAWEVFLLGALAKLGATVTTYPLLVVKSRLQAKQEIGGDLTHRYTGTLDAILKIFEYEGFRGFYKGMGTKIIQSVFGASVIFMVKEEFVKAYLAFAEKKTGNSS</sequence>
<keyword evidence="7 8" id="KW-0472">Membrane</keyword>
<evidence type="ECO:0000256" key="5">
    <source>
        <dbReference type="ARBA" id="ARBA00022737"/>
    </source>
</evidence>
<dbReference type="PANTHER" id="PTHR45683">
    <property type="entry name" value="MITOCHONDRIAL NICOTINAMIDE ADENINE DINUCLEOTIDE TRANSPORTER 1-RELATED-RELATED"/>
    <property type="match status" value="1"/>
</dbReference>
<dbReference type="PROSITE" id="PS50920">
    <property type="entry name" value="SOLCAR"/>
    <property type="match status" value="3"/>
</dbReference>
<proteinExistence type="inferred from homology"/>
<feature type="repeat" description="Solcar" evidence="8">
    <location>
        <begin position="132"/>
        <end position="255"/>
    </location>
</feature>
<evidence type="ECO:0000256" key="7">
    <source>
        <dbReference type="ARBA" id="ARBA00023136"/>
    </source>
</evidence>
<dbReference type="SUPFAM" id="SSF103506">
    <property type="entry name" value="Mitochondrial carrier"/>
    <property type="match status" value="1"/>
</dbReference>
<evidence type="ECO:0000256" key="10">
    <source>
        <dbReference type="SAM" id="Phobius"/>
    </source>
</evidence>
<keyword evidence="12" id="KW-1185">Reference proteome</keyword>
<evidence type="ECO:0000313" key="11">
    <source>
        <dbReference type="EMBL" id="KMZ75772.1"/>
    </source>
</evidence>
<evidence type="ECO:0000256" key="8">
    <source>
        <dbReference type="PROSITE-ProRule" id="PRU00282"/>
    </source>
</evidence>
<name>A0A0K9Q5I4_ZOSMR</name>
<dbReference type="Pfam" id="PF00153">
    <property type="entry name" value="Mito_carr"/>
    <property type="match status" value="4"/>
</dbReference>
<evidence type="ECO:0000313" key="12">
    <source>
        <dbReference type="Proteomes" id="UP000036987"/>
    </source>
</evidence>
<protein>
    <submittedName>
        <fullName evidence="11">Mitochondrial carrier family</fullName>
    </submittedName>
</protein>
<keyword evidence="3 9" id="KW-0813">Transport</keyword>
<comment type="similarity">
    <text evidence="2 9">Belongs to the mitochondrial carrier (TC 2.A.29) family.</text>
</comment>
<reference evidence="12" key="1">
    <citation type="journal article" date="2016" name="Nature">
        <title>The genome of the seagrass Zostera marina reveals angiosperm adaptation to the sea.</title>
        <authorList>
            <person name="Olsen J.L."/>
            <person name="Rouze P."/>
            <person name="Verhelst B."/>
            <person name="Lin Y.-C."/>
            <person name="Bayer T."/>
            <person name="Collen J."/>
            <person name="Dattolo E."/>
            <person name="De Paoli E."/>
            <person name="Dittami S."/>
            <person name="Maumus F."/>
            <person name="Michel G."/>
            <person name="Kersting A."/>
            <person name="Lauritano C."/>
            <person name="Lohaus R."/>
            <person name="Toepel M."/>
            <person name="Tonon T."/>
            <person name="Vanneste K."/>
            <person name="Amirebrahimi M."/>
            <person name="Brakel J."/>
            <person name="Bostroem C."/>
            <person name="Chovatia M."/>
            <person name="Grimwood J."/>
            <person name="Jenkins J.W."/>
            <person name="Jueterbock A."/>
            <person name="Mraz A."/>
            <person name="Stam W.T."/>
            <person name="Tice H."/>
            <person name="Bornberg-Bauer E."/>
            <person name="Green P.J."/>
            <person name="Pearson G.A."/>
            <person name="Procaccini G."/>
            <person name="Duarte C.M."/>
            <person name="Schmutz J."/>
            <person name="Reusch T.B.H."/>
            <person name="Van de Peer Y."/>
        </authorList>
    </citation>
    <scope>NUCLEOTIDE SEQUENCE [LARGE SCALE GENOMIC DNA]</scope>
    <source>
        <strain evidence="12">cv. Finnish</strain>
    </source>
</reference>
<keyword evidence="5" id="KW-0677">Repeat</keyword>
<dbReference type="InterPro" id="IPR018108">
    <property type="entry name" value="MCP_transmembrane"/>
</dbReference>
<feature type="transmembrane region" description="Helical" evidence="10">
    <location>
        <begin position="270"/>
        <end position="294"/>
    </location>
</feature>